<reference evidence="3" key="1">
    <citation type="submission" date="2024-03" db="EMBL/GenBank/DDBJ databases">
        <title>WGS assembly of Saponaria officinalis var. Norfolk2.</title>
        <authorList>
            <person name="Jenkins J."/>
            <person name="Shu S."/>
            <person name="Grimwood J."/>
            <person name="Barry K."/>
            <person name="Goodstein D."/>
            <person name="Schmutz J."/>
            <person name="Leebens-Mack J."/>
            <person name="Osbourn A."/>
        </authorList>
    </citation>
    <scope>NUCLEOTIDE SEQUENCE [LARGE SCALE GENOMIC DNA]</scope>
    <source>
        <strain evidence="3">JIC</strain>
    </source>
</reference>
<feature type="compositionally biased region" description="Basic and acidic residues" evidence="1">
    <location>
        <begin position="158"/>
        <end position="167"/>
    </location>
</feature>
<dbReference type="Proteomes" id="UP001443914">
    <property type="component" value="Unassembled WGS sequence"/>
</dbReference>
<accession>A0AAW1NBW2</accession>
<proteinExistence type="predicted"/>
<evidence type="ECO:0000313" key="4">
    <source>
        <dbReference type="Proteomes" id="UP001443914"/>
    </source>
</evidence>
<dbReference type="PANTHER" id="PTHR34271">
    <property type="entry name" value="NUCLEOLAR HISTONE METHYLTRANSFERASE-RELATED PROTEIN"/>
    <property type="match status" value="1"/>
</dbReference>
<name>A0AAW1NBW2_SAPOF</name>
<keyword evidence="4" id="KW-1185">Reference proteome</keyword>
<sequence length="167" mass="19042">MAPRGRTKKVGLMRMDAAIDALKPMGYSREFVRRKVKELLKVYGDEGWTFIEEASYSLLLEYILEDENGQHSIQGEPSSMNEDIEQGTTEDEPSQVEPSSDDVPLLSPVTVLTDLPVSGRKPYYGWIGPKDEDDYVLLKCAPVNGWRTAERRRKRKSRWDVGPHDVQ</sequence>
<dbReference type="Pfam" id="PF10440">
    <property type="entry name" value="WIYLD"/>
    <property type="match status" value="1"/>
</dbReference>
<feature type="compositionally biased region" description="Polar residues" evidence="1">
    <location>
        <begin position="70"/>
        <end position="81"/>
    </location>
</feature>
<feature type="region of interest" description="Disordered" evidence="1">
    <location>
        <begin position="148"/>
        <end position="167"/>
    </location>
</feature>
<evidence type="ECO:0000313" key="3">
    <source>
        <dbReference type="EMBL" id="KAK9755659.1"/>
    </source>
</evidence>
<dbReference type="AlphaFoldDB" id="A0AAW1NBW2"/>
<dbReference type="InterPro" id="IPR043017">
    <property type="entry name" value="WIYLD_dom_sf"/>
</dbReference>
<feature type="domain" description="WIYLD" evidence="2">
    <location>
        <begin position="8"/>
        <end position="67"/>
    </location>
</feature>
<protein>
    <recommendedName>
        <fullName evidence="2">WIYLD domain-containing protein</fullName>
    </recommendedName>
</protein>
<dbReference type="PANTHER" id="PTHR34271:SF1">
    <property type="entry name" value="NUCLEOLAR HISTONE METHYLTRANSFERASE-RELATED PROTEIN"/>
    <property type="match status" value="1"/>
</dbReference>
<feature type="region of interest" description="Disordered" evidence="1">
    <location>
        <begin position="70"/>
        <end position="106"/>
    </location>
</feature>
<evidence type="ECO:0000256" key="1">
    <source>
        <dbReference type="SAM" id="MobiDB-lite"/>
    </source>
</evidence>
<dbReference type="Gene3D" id="1.10.8.850">
    <property type="entry name" value="Histone-lysine N methyltransferase , C-terminal domain-like"/>
    <property type="match status" value="1"/>
</dbReference>
<dbReference type="EMBL" id="JBDFQZ010000001">
    <property type="protein sequence ID" value="KAK9755659.1"/>
    <property type="molecule type" value="Genomic_DNA"/>
</dbReference>
<feature type="compositionally biased region" description="Acidic residues" evidence="1">
    <location>
        <begin position="82"/>
        <end position="94"/>
    </location>
</feature>
<gene>
    <name evidence="3" type="ORF">RND81_01G041300</name>
</gene>
<organism evidence="3 4">
    <name type="scientific">Saponaria officinalis</name>
    <name type="common">Common soapwort</name>
    <name type="synonym">Lychnis saponaria</name>
    <dbReference type="NCBI Taxonomy" id="3572"/>
    <lineage>
        <taxon>Eukaryota</taxon>
        <taxon>Viridiplantae</taxon>
        <taxon>Streptophyta</taxon>
        <taxon>Embryophyta</taxon>
        <taxon>Tracheophyta</taxon>
        <taxon>Spermatophyta</taxon>
        <taxon>Magnoliopsida</taxon>
        <taxon>eudicotyledons</taxon>
        <taxon>Gunneridae</taxon>
        <taxon>Pentapetalae</taxon>
        <taxon>Caryophyllales</taxon>
        <taxon>Caryophyllaceae</taxon>
        <taxon>Caryophylleae</taxon>
        <taxon>Saponaria</taxon>
    </lineage>
</organism>
<dbReference type="InterPro" id="IPR018848">
    <property type="entry name" value="WIYLD_domain"/>
</dbReference>
<evidence type="ECO:0000259" key="2">
    <source>
        <dbReference type="Pfam" id="PF10440"/>
    </source>
</evidence>
<comment type="caution">
    <text evidence="3">The sequence shown here is derived from an EMBL/GenBank/DDBJ whole genome shotgun (WGS) entry which is preliminary data.</text>
</comment>